<protein>
    <submittedName>
        <fullName evidence="7">Fumonisin biosynthetic acyl-CoA synthase</fullName>
    </submittedName>
</protein>
<evidence type="ECO:0000256" key="2">
    <source>
        <dbReference type="ARBA" id="ARBA00022598"/>
    </source>
</evidence>
<dbReference type="Gene3D" id="3.40.50.12780">
    <property type="entry name" value="N-terminal domain of ligase-like"/>
    <property type="match status" value="1"/>
</dbReference>
<name>A0A8H6DC24_9HYPO</name>
<dbReference type="AlphaFoldDB" id="A0A8H6DC24"/>
<dbReference type="Pfam" id="PF00501">
    <property type="entry name" value="AMP-binding"/>
    <property type="match status" value="1"/>
</dbReference>
<evidence type="ECO:0000256" key="1">
    <source>
        <dbReference type="ARBA" id="ARBA00006432"/>
    </source>
</evidence>
<evidence type="ECO:0000256" key="5">
    <source>
        <dbReference type="ARBA" id="ARBA00036813"/>
    </source>
</evidence>
<gene>
    <name evidence="7" type="ORF">FGLOB1_4738</name>
</gene>
<reference evidence="7 8" key="1">
    <citation type="submission" date="2020-05" db="EMBL/GenBank/DDBJ databases">
        <title>Identification and distribution of gene clusters putatively required for synthesis of sphingolipid metabolism inhibitors in phylogenetically diverse species of the filamentous fungus Fusarium.</title>
        <authorList>
            <person name="Kim H.-S."/>
            <person name="Busman M."/>
            <person name="Brown D.W."/>
            <person name="Divon H."/>
            <person name="Uhlig S."/>
            <person name="Proctor R.H."/>
        </authorList>
    </citation>
    <scope>NUCLEOTIDE SEQUENCE [LARGE SCALE GENOMIC DNA]</scope>
    <source>
        <strain evidence="7 8">NRRL 26131</strain>
    </source>
</reference>
<organism evidence="7 8">
    <name type="scientific">Fusarium globosum</name>
    <dbReference type="NCBI Taxonomy" id="78864"/>
    <lineage>
        <taxon>Eukaryota</taxon>
        <taxon>Fungi</taxon>
        <taxon>Dikarya</taxon>
        <taxon>Ascomycota</taxon>
        <taxon>Pezizomycotina</taxon>
        <taxon>Sordariomycetes</taxon>
        <taxon>Hypocreomycetidae</taxon>
        <taxon>Hypocreales</taxon>
        <taxon>Nectriaceae</taxon>
        <taxon>Fusarium</taxon>
        <taxon>Fusarium fujikuroi species complex</taxon>
    </lineage>
</organism>
<dbReference type="GO" id="GO:0005524">
    <property type="term" value="F:ATP binding"/>
    <property type="evidence" value="ECO:0007669"/>
    <property type="project" value="UniProtKB-KW"/>
</dbReference>
<comment type="caution">
    <text evidence="7">The sequence shown here is derived from an EMBL/GenBank/DDBJ whole genome shotgun (WGS) entry which is preliminary data.</text>
</comment>
<evidence type="ECO:0000313" key="7">
    <source>
        <dbReference type="EMBL" id="KAF5711973.1"/>
    </source>
</evidence>
<dbReference type="InterPro" id="IPR020845">
    <property type="entry name" value="AMP-binding_CS"/>
</dbReference>
<evidence type="ECO:0000259" key="6">
    <source>
        <dbReference type="Pfam" id="PF00501"/>
    </source>
</evidence>
<evidence type="ECO:0000256" key="3">
    <source>
        <dbReference type="ARBA" id="ARBA00022741"/>
    </source>
</evidence>
<dbReference type="SUPFAM" id="SSF56801">
    <property type="entry name" value="Acetyl-CoA synthetase-like"/>
    <property type="match status" value="1"/>
</dbReference>
<dbReference type="GO" id="GO:0005811">
    <property type="term" value="C:lipid droplet"/>
    <property type="evidence" value="ECO:0007669"/>
    <property type="project" value="TreeGrafter"/>
</dbReference>
<keyword evidence="4" id="KW-0067">ATP-binding</keyword>
<comment type="similarity">
    <text evidence="1">Belongs to the ATP-dependent AMP-binding enzyme family.</text>
</comment>
<dbReference type="InterPro" id="IPR000873">
    <property type="entry name" value="AMP-dep_synth/lig_dom"/>
</dbReference>
<proteinExistence type="inferred from homology"/>
<accession>A0A8H6DC24</accession>
<dbReference type="GO" id="GO:0004467">
    <property type="term" value="F:long-chain fatty acid-CoA ligase activity"/>
    <property type="evidence" value="ECO:0007669"/>
    <property type="project" value="UniProtKB-EC"/>
</dbReference>
<evidence type="ECO:0000256" key="4">
    <source>
        <dbReference type="ARBA" id="ARBA00022840"/>
    </source>
</evidence>
<feature type="domain" description="AMP-dependent synthetase/ligase" evidence="6">
    <location>
        <begin position="84"/>
        <end position="475"/>
    </location>
</feature>
<comment type="catalytic activity">
    <reaction evidence="5">
        <text>a long-chain fatty acid + ATP + CoA = a long-chain fatty acyl-CoA + AMP + diphosphate</text>
        <dbReference type="Rhea" id="RHEA:15421"/>
        <dbReference type="ChEBI" id="CHEBI:30616"/>
        <dbReference type="ChEBI" id="CHEBI:33019"/>
        <dbReference type="ChEBI" id="CHEBI:57287"/>
        <dbReference type="ChEBI" id="CHEBI:57560"/>
        <dbReference type="ChEBI" id="CHEBI:83139"/>
        <dbReference type="ChEBI" id="CHEBI:456215"/>
        <dbReference type="EC" id="6.2.1.3"/>
    </reaction>
</comment>
<dbReference type="PANTHER" id="PTHR43272:SF83">
    <property type="entry name" value="ACYL-COA SYNTHETASE LONG-CHAIN, ISOFORM J"/>
    <property type="match status" value="1"/>
</dbReference>
<dbReference type="PROSITE" id="PS00455">
    <property type="entry name" value="AMP_BINDING"/>
    <property type="match status" value="1"/>
</dbReference>
<keyword evidence="8" id="KW-1185">Reference proteome</keyword>
<dbReference type="InterPro" id="IPR042099">
    <property type="entry name" value="ANL_N_sf"/>
</dbReference>
<evidence type="ECO:0000313" key="8">
    <source>
        <dbReference type="Proteomes" id="UP000532311"/>
    </source>
</evidence>
<dbReference type="PANTHER" id="PTHR43272">
    <property type="entry name" value="LONG-CHAIN-FATTY-ACID--COA LIGASE"/>
    <property type="match status" value="1"/>
</dbReference>
<dbReference type="GO" id="GO:0005886">
    <property type="term" value="C:plasma membrane"/>
    <property type="evidence" value="ECO:0007669"/>
    <property type="project" value="TreeGrafter"/>
</dbReference>
<dbReference type="EMBL" id="JAAQPF010000177">
    <property type="protein sequence ID" value="KAF5711973.1"/>
    <property type="molecule type" value="Genomic_DNA"/>
</dbReference>
<dbReference type="GO" id="GO:0035336">
    <property type="term" value="P:long-chain fatty-acyl-CoA metabolic process"/>
    <property type="evidence" value="ECO:0007669"/>
    <property type="project" value="TreeGrafter"/>
</dbReference>
<keyword evidence="3" id="KW-0547">Nucleotide-binding</keyword>
<dbReference type="GO" id="GO:0005783">
    <property type="term" value="C:endoplasmic reticulum"/>
    <property type="evidence" value="ECO:0007669"/>
    <property type="project" value="TreeGrafter"/>
</dbReference>
<sequence>MFHTAPYTIESPGYLKVAGESLPRRHPRAKHGLLERPTDGVRTVFDIVRNSAKLYPHHKTVGTRRLIKMHREFKIIEDKKKEWVYYELGPYNYLNYSEYEQLTIEIGSGLRKLGFSSSSKVYLFGTTSAKDIQYSLSQTQSEAIYLDPHLVGTADIALENSQVKTVIINTDCIFSGDYEIADFKSKHPQLNVIAFEELIQLGRDNLTEPTPINPSDLFCIMYTSGSTGSPKGCCISHENFVAGITGLLGGIDDFVSDRERVLAYLPLAHIFEMALENLVMYIGGTLGYGNPKTLTDASLRNCHGDMIEFKPTIMVGVPQIWETIRKAVLSRLDCSGIVAKTVFWTALGLKSLAVRYSLPYKGILDDLVFGRVRQMTGGRLRYILNGSSGIANDTKEFLSLIVAEMLTGYGLTETCANGALGSPFEQTTSAIGPTSPAMDVKLVSIPELGYFTDAGFGPCQGEILVRGPVVFKEYFKNPEATEKAFTRDGWFRTGDIGEFDDRGHLKIIDRVKSLVKMQGGEYIALEKLESIYRTSQAILQVMVHADCEYTRPIVIIMPNTRFLQDKFRELDFNEDGSALRSERVSTYVLKDLQTIAKGSGLSKIETVAGVVVTDLEWTPQSVCSQPSIFDVHWETC</sequence>
<dbReference type="Proteomes" id="UP000532311">
    <property type="component" value="Unassembled WGS sequence"/>
</dbReference>
<keyword evidence="2" id="KW-0436">Ligase</keyword>